<evidence type="ECO:0000313" key="2">
    <source>
        <dbReference type="EMBL" id="KAK3915131.1"/>
    </source>
</evidence>
<reference evidence="2" key="2">
    <citation type="journal article" date="2023" name="BMC Genomics">
        <title>Pest status, molecular evolution, and epigenetic factors derived from the genome assembly of Frankliniella fusca, a thysanopteran phytovirus vector.</title>
        <authorList>
            <person name="Catto M.A."/>
            <person name="Labadie P.E."/>
            <person name="Jacobson A.L."/>
            <person name="Kennedy G.G."/>
            <person name="Srinivasan R."/>
            <person name="Hunt B.G."/>
        </authorList>
    </citation>
    <scope>NUCLEOTIDE SEQUENCE</scope>
    <source>
        <strain evidence="2">PL_HMW_Pooled</strain>
    </source>
</reference>
<dbReference type="Proteomes" id="UP001219518">
    <property type="component" value="Unassembled WGS sequence"/>
</dbReference>
<feature type="signal peptide" evidence="1">
    <location>
        <begin position="1"/>
        <end position="21"/>
    </location>
</feature>
<name>A0AAE1H5B3_9NEOP</name>
<accession>A0AAE1H5B3</accession>
<keyword evidence="3" id="KW-1185">Reference proteome</keyword>
<evidence type="ECO:0000313" key="3">
    <source>
        <dbReference type="Proteomes" id="UP001219518"/>
    </source>
</evidence>
<comment type="caution">
    <text evidence="2">The sequence shown here is derived from an EMBL/GenBank/DDBJ whole genome shotgun (WGS) entry which is preliminary data.</text>
</comment>
<dbReference type="EMBL" id="JAHWGI010000406">
    <property type="protein sequence ID" value="KAK3915131.1"/>
    <property type="molecule type" value="Genomic_DNA"/>
</dbReference>
<protein>
    <submittedName>
        <fullName evidence="2">Chaperone protein DnaJ</fullName>
    </submittedName>
</protein>
<proteinExistence type="predicted"/>
<gene>
    <name evidence="2" type="ORF">KUF71_024408</name>
</gene>
<keyword evidence="1" id="KW-0732">Signal</keyword>
<reference evidence="2" key="1">
    <citation type="submission" date="2021-07" db="EMBL/GenBank/DDBJ databases">
        <authorList>
            <person name="Catto M.A."/>
            <person name="Jacobson A."/>
            <person name="Kennedy G."/>
            <person name="Labadie P."/>
            <person name="Hunt B.G."/>
            <person name="Srinivasan R."/>
        </authorList>
    </citation>
    <scope>NUCLEOTIDE SEQUENCE</scope>
    <source>
        <strain evidence="2">PL_HMW_Pooled</strain>
        <tissue evidence="2">Head</tissue>
    </source>
</reference>
<feature type="non-terminal residue" evidence="2">
    <location>
        <position position="93"/>
    </location>
</feature>
<dbReference type="AlphaFoldDB" id="A0AAE1H5B3"/>
<sequence>MAARQCLSLVLAVMVLVAVEGTFRTRPRRLVPRKQDHQLLGGSGRPLGAPLTATATTQDCNGQLATCTSCTTKLECIKIAGSYRPVTTSECTG</sequence>
<organism evidence="2 3">
    <name type="scientific">Frankliniella fusca</name>
    <dbReference type="NCBI Taxonomy" id="407009"/>
    <lineage>
        <taxon>Eukaryota</taxon>
        <taxon>Metazoa</taxon>
        <taxon>Ecdysozoa</taxon>
        <taxon>Arthropoda</taxon>
        <taxon>Hexapoda</taxon>
        <taxon>Insecta</taxon>
        <taxon>Pterygota</taxon>
        <taxon>Neoptera</taxon>
        <taxon>Paraneoptera</taxon>
        <taxon>Thysanoptera</taxon>
        <taxon>Terebrantia</taxon>
        <taxon>Thripoidea</taxon>
        <taxon>Thripidae</taxon>
        <taxon>Frankliniella</taxon>
    </lineage>
</organism>
<feature type="chain" id="PRO_5042138740" evidence="1">
    <location>
        <begin position="22"/>
        <end position="93"/>
    </location>
</feature>
<evidence type="ECO:0000256" key="1">
    <source>
        <dbReference type="SAM" id="SignalP"/>
    </source>
</evidence>